<gene>
    <name evidence="1" type="ORF">ROA7450_03516</name>
</gene>
<proteinExistence type="predicted"/>
<reference evidence="1 2" key="1">
    <citation type="submission" date="2017-03" db="EMBL/GenBank/DDBJ databases">
        <authorList>
            <person name="Afonso C.L."/>
            <person name="Miller P.J."/>
            <person name="Scott M.A."/>
            <person name="Spackman E."/>
            <person name="Goraichik I."/>
            <person name="Dimitrov K.M."/>
            <person name="Suarez D.L."/>
            <person name="Swayne D.E."/>
        </authorList>
    </citation>
    <scope>NUCLEOTIDE SEQUENCE [LARGE SCALE GENOMIC DNA]</scope>
    <source>
        <strain evidence="1 2">CECT 7450</strain>
    </source>
</reference>
<dbReference type="EMBL" id="FWFX01000013">
    <property type="protein sequence ID" value="SLN66273.1"/>
    <property type="molecule type" value="Genomic_DNA"/>
</dbReference>
<organism evidence="1 2">
    <name type="scientific">Roseovarius albus</name>
    <dbReference type="NCBI Taxonomy" id="1247867"/>
    <lineage>
        <taxon>Bacteria</taxon>
        <taxon>Pseudomonadati</taxon>
        <taxon>Pseudomonadota</taxon>
        <taxon>Alphaproteobacteria</taxon>
        <taxon>Rhodobacterales</taxon>
        <taxon>Roseobacteraceae</taxon>
        <taxon>Roseovarius</taxon>
    </lineage>
</organism>
<accession>A0A1X6ZZJ3</accession>
<dbReference type="AlphaFoldDB" id="A0A1X6ZZJ3"/>
<dbReference type="Proteomes" id="UP000193061">
    <property type="component" value="Unassembled WGS sequence"/>
</dbReference>
<keyword evidence="2" id="KW-1185">Reference proteome</keyword>
<dbReference type="OrthoDB" id="7280060at2"/>
<dbReference type="RefSeq" id="WP_159454093.1">
    <property type="nucleotide sequence ID" value="NZ_FWFX01000013.1"/>
</dbReference>
<sequence length="52" mass="5921">MKLYLVRGVPRKLQQDGWWMDGDLAPTDRLAPSESKLEGSLFSRLCQFVSGH</sequence>
<evidence type="ECO:0000313" key="1">
    <source>
        <dbReference type="EMBL" id="SLN66273.1"/>
    </source>
</evidence>
<protein>
    <submittedName>
        <fullName evidence="1">Uncharacterized protein</fullName>
    </submittedName>
</protein>
<name>A0A1X6ZZJ3_9RHOB</name>
<evidence type="ECO:0000313" key="2">
    <source>
        <dbReference type="Proteomes" id="UP000193061"/>
    </source>
</evidence>